<feature type="transmembrane region" description="Helical" evidence="8">
    <location>
        <begin position="317"/>
        <end position="337"/>
    </location>
</feature>
<dbReference type="AlphaFoldDB" id="A0A3B6CBY0"/>
<dbReference type="Gramene" id="TraesWEE_scaffold_021597_01G000200.1">
    <property type="protein sequence ID" value="TraesWEE_scaffold_021597_01G000200.1"/>
    <property type="gene ID" value="TraesWEE_scaffold_021597_01G000200"/>
</dbReference>
<protein>
    <submittedName>
        <fullName evidence="9">Uncharacterized protein</fullName>
    </submittedName>
</protein>
<dbReference type="Gramene" id="TraesCS2B02G451700.1">
    <property type="protein sequence ID" value="TraesCS2B02G451700.1"/>
    <property type="gene ID" value="TraesCS2B02G451700"/>
</dbReference>
<keyword evidence="7 8" id="KW-0472">Membrane</keyword>
<dbReference type="GO" id="GO:0030001">
    <property type="term" value="P:metal ion transport"/>
    <property type="evidence" value="ECO:0007669"/>
    <property type="project" value="UniProtKB-ARBA"/>
</dbReference>
<reference evidence="9" key="2">
    <citation type="submission" date="2018-10" db="UniProtKB">
        <authorList>
            <consortium name="EnsemblPlants"/>
        </authorList>
    </citation>
    <scope>IDENTIFICATION</scope>
</reference>
<dbReference type="EnsemblPlants" id="TraesCS2B02G451700.1">
    <property type="protein sequence ID" value="TraesCS2B02G451700.1"/>
    <property type="gene ID" value="TraesCS2B02G451700"/>
</dbReference>
<evidence type="ECO:0000256" key="7">
    <source>
        <dbReference type="ARBA" id="ARBA00023136"/>
    </source>
</evidence>
<keyword evidence="5 8" id="KW-1133">Transmembrane helix</keyword>
<dbReference type="Proteomes" id="UP000019116">
    <property type="component" value="Chromosome 2B"/>
</dbReference>
<feature type="transmembrane region" description="Helical" evidence="8">
    <location>
        <begin position="103"/>
        <end position="121"/>
    </location>
</feature>
<dbReference type="Gramene" id="TraesLDM2B03G01016080.2">
    <property type="protein sequence ID" value="TraesLDM2B03G01016080.2"/>
    <property type="gene ID" value="TraesLDM2B03G01016080"/>
</dbReference>
<feature type="transmembrane region" description="Helical" evidence="8">
    <location>
        <begin position="73"/>
        <end position="91"/>
    </location>
</feature>
<dbReference type="Gramene" id="TraesJAG2B03G01014960.2">
    <property type="protein sequence ID" value="TraesJAG2B03G01014960.2"/>
    <property type="gene ID" value="TraesJAG2B03G01014960"/>
</dbReference>
<feature type="transmembrane region" description="Helical" evidence="8">
    <location>
        <begin position="254"/>
        <end position="276"/>
    </location>
</feature>
<dbReference type="PANTHER" id="PTHR31064:SF8">
    <property type="entry name" value="CATION TRANSPORTER HKT1_1"/>
    <property type="match status" value="1"/>
</dbReference>
<accession>A0A3B6CBY0</accession>
<name>A0A3B6CBY0_WHEAT</name>
<gene>
    <name evidence="9" type="primary">LOC123046508</name>
</gene>
<evidence type="ECO:0000256" key="5">
    <source>
        <dbReference type="ARBA" id="ARBA00022989"/>
    </source>
</evidence>
<feature type="transmembrane region" description="Helical" evidence="8">
    <location>
        <begin position="133"/>
        <end position="153"/>
    </location>
</feature>
<comment type="similarity">
    <text evidence="2">Belongs to the TrkH potassium transport family. HKT (TC 2.A.38.3) subfamily.</text>
</comment>
<dbReference type="PANTHER" id="PTHR31064">
    <property type="entry name" value="POTASSIUM TRANSPORT PROTEIN DDB_G0292412-RELATED"/>
    <property type="match status" value="1"/>
</dbReference>
<dbReference type="OrthoDB" id="9999863at2759"/>
<evidence type="ECO:0000313" key="10">
    <source>
        <dbReference type="Proteomes" id="UP000019116"/>
    </source>
</evidence>
<sequence length="481" mass="54090">MHRFSSALVFLQNLPSHTAMKLPLFSLEALRITKEMVKHFHEFVSTRLGSLSKCTADLFRRSYLFLVFKSNPLVVQLIYLMSISFAGFLALKNLAPLNKPSPRNLDLIFTSVSTVTVSSMATIEMEDFSGQQLWVFIILMILGGEVFTSMVGLHFKNARANTEGALQTRLAFISRDIESSDDFNNSSQNYMEGIQPEETMPHNQILVGNTLFAPLLRLSIWTLGKLSSREEYAYILQHPKEIGYRHLQPHKNSVQLVLTGVMLILLQAMLICYFEWDSKSLEGMGWFQKLIGSLFQSANSRHAGETVIDISTLSPPIMVIFALVMYLPSGTSILATCGDNRSLADKKENPNGRATWKKFAMTKRTCLVIITILACITERKSMTADPLNFSIFSVIFEVMSAYGNVGYSLGYSCDKLLRPDSACRDASYGFVGRWSDKGRLIIILVMFLGRFKAYTLRGKKTLNVHPCRRTAPHQRPEVAGN</sequence>
<dbReference type="Gramene" id="TraesCLE_scaffold_025163_01G000100.1">
    <property type="protein sequence ID" value="TraesCLE_scaffold_025163_01G000100.1"/>
    <property type="gene ID" value="TraesCLE_scaffold_025163_01G000100"/>
</dbReference>
<evidence type="ECO:0000256" key="2">
    <source>
        <dbReference type="ARBA" id="ARBA00010864"/>
    </source>
</evidence>
<dbReference type="GeneID" id="123046508"/>
<dbReference type="GO" id="GO:0008324">
    <property type="term" value="F:monoatomic cation transmembrane transporter activity"/>
    <property type="evidence" value="ECO:0007669"/>
    <property type="project" value="InterPro"/>
</dbReference>
<dbReference type="Pfam" id="PF02386">
    <property type="entry name" value="TrkH"/>
    <property type="match status" value="2"/>
</dbReference>
<dbReference type="Gramene" id="TraesCS2B03G1146400.2">
    <property type="protein sequence ID" value="TraesCS2B03G1146400.2.CDS"/>
    <property type="gene ID" value="TraesCS2B03G1146400"/>
</dbReference>
<evidence type="ECO:0000256" key="8">
    <source>
        <dbReference type="SAM" id="Phobius"/>
    </source>
</evidence>
<proteinExistence type="inferred from homology"/>
<keyword evidence="4 8" id="KW-0812">Transmembrane</keyword>
<dbReference type="InterPro" id="IPR051143">
    <property type="entry name" value="TrkH_K-transport"/>
</dbReference>
<dbReference type="Gramene" id="TraesRN2B0101188000.2">
    <property type="protein sequence ID" value="TraesRN2B0101188000.2"/>
    <property type="gene ID" value="TraesRN2B0101188000"/>
</dbReference>
<dbReference type="RefSeq" id="XP_044325831.1">
    <property type="nucleotide sequence ID" value="XM_044469896.1"/>
</dbReference>
<keyword evidence="6" id="KW-0406">Ion transport</keyword>
<dbReference type="SMR" id="A0A3B6CBY0"/>
<organism evidence="9">
    <name type="scientific">Triticum aestivum</name>
    <name type="common">Wheat</name>
    <dbReference type="NCBI Taxonomy" id="4565"/>
    <lineage>
        <taxon>Eukaryota</taxon>
        <taxon>Viridiplantae</taxon>
        <taxon>Streptophyta</taxon>
        <taxon>Embryophyta</taxon>
        <taxon>Tracheophyta</taxon>
        <taxon>Spermatophyta</taxon>
        <taxon>Magnoliopsida</taxon>
        <taxon>Liliopsida</taxon>
        <taxon>Poales</taxon>
        <taxon>Poaceae</taxon>
        <taxon>BOP clade</taxon>
        <taxon>Pooideae</taxon>
        <taxon>Triticodae</taxon>
        <taxon>Triticeae</taxon>
        <taxon>Triticinae</taxon>
        <taxon>Triticum</taxon>
    </lineage>
</organism>
<dbReference type="Gramene" id="TraesROB_scaffold_038368_01G000200.1">
    <property type="protein sequence ID" value="TraesROB_scaffold_038368_01G000200.1"/>
    <property type="gene ID" value="TraesROB_scaffold_038368_01G000200"/>
</dbReference>
<dbReference type="InterPro" id="IPR003445">
    <property type="entry name" value="Cat_transpt"/>
</dbReference>
<keyword evidence="10" id="KW-1185">Reference proteome</keyword>
<keyword evidence="3" id="KW-0813">Transport</keyword>
<comment type="subcellular location">
    <subcellularLocation>
        <location evidence="1">Membrane</location>
        <topology evidence="1">Multi-pass membrane protein</topology>
    </subcellularLocation>
</comment>
<evidence type="ECO:0000313" key="9">
    <source>
        <dbReference type="EnsemblPlants" id="TraesCS2B02G451700.1"/>
    </source>
</evidence>
<dbReference type="GO" id="GO:0098662">
    <property type="term" value="P:inorganic cation transmembrane transport"/>
    <property type="evidence" value="ECO:0007669"/>
    <property type="project" value="UniProtKB-ARBA"/>
</dbReference>
<evidence type="ECO:0000256" key="4">
    <source>
        <dbReference type="ARBA" id="ARBA00022692"/>
    </source>
</evidence>
<evidence type="ECO:0000256" key="1">
    <source>
        <dbReference type="ARBA" id="ARBA00004141"/>
    </source>
</evidence>
<evidence type="ECO:0000256" key="3">
    <source>
        <dbReference type="ARBA" id="ARBA00022448"/>
    </source>
</evidence>
<dbReference type="GO" id="GO:0016020">
    <property type="term" value="C:membrane"/>
    <property type="evidence" value="ECO:0007669"/>
    <property type="project" value="UniProtKB-SubCell"/>
</dbReference>
<evidence type="ECO:0000256" key="6">
    <source>
        <dbReference type="ARBA" id="ARBA00023065"/>
    </source>
</evidence>
<reference evidence="9" key="1">
    <citation type="submission" date="2018-08" db="EMBL/GenBank/DDBJ databases">
        <authorList>
            <person name="Rossello M."/>
        </authorList>
    </citation>
    <scope>NUCLEOTIDE SEQUENCE [LARGE SCALE GENOMIC DNA]</scope>
    <source>
        <strain evidence="9">cv. Chinese Spring</strain>
    </source>
</reference>